<dbReference type="STRING" id="1379270.GEMMAAP_16035"/>
<organism evidence="1 2">
    <name type="scientific">Gemmatimonas phototrophica</name>
    <dbReference type="NCBI Taxonomy" id="1379270"/>
    <lineage>
        <taxon>Bacteria</taxon>
        <taxon>Pseudomonadati</taxon>
        <taxon>Gemmatimonadota</taxon>
        <taxon>Gemmatimonadia</taxon>
        <taxon>Gemmatimonadales</taxon>
        <taxon>Gemmatimonadaceae</taxon>
        <taxon>Gemmatimonas</taxon>
    </lineage>
</organism>
<dbReference type="Pfam" id="PF13618">
    <property type="entry name" value="Gluconate_2-dh3"/>
    <property type="match status" value="1"/>
</dbReference>
<dbReference type="EMBL" id="CP011454">
    <property type="protein sequence ID" value="AMW06934.1"/>
    <property type="molecule type" value="Genomic_DNA"/>
</dbReference>
<dbReference type="KEGG" id="gph:GEMMAAP_16035"/>
<protein>
    <submittedName>
        <fullName evidence="1">Twin-arginine translocation pathway signal protein</fullName>
    </submittedName>
</protein>
<dbReference type="Proteomes" id="UP000076404">
    <property type="component" value="Chromosome"/>
</dbReference>
<dbReference type="PROSITE" id="PS51257">
    <property type="entry name" value="PROKAR_LIPOPROTEIN"/>
    <property type="match status" value="1"/>
</dbReference>
<evidence type="ECO:0000313" key="1">
    <source>
        <dbReference type="EMBL" id="AMW06934.1"/>
    </source>
</evidence>
<proteinExistence type="predicted"/>
<reference evidence="1 2" key="1">
    <citation type="journal article" date="2014" name="Proc. Natl. Acad. Sci. U.S.A.">
        <title>Functional type 2 photosynthetic reaction centers found in the rare bacterial phylum Gemmatimonadetes.</title>
        <authorList>
            <person name="Zeng Y."/>
            <person name="Feng F."/>
            <person name="Medova H."/>
            <person name="Dean J."/>
            <person name="Koblizek M."/>
        </authorList>
    </citation>
    <scope>NUCLEOTIDE SEQUENCE [LARGE SCALE GENOMIC DNA]</scope>
    <source>
        <strain evidence="1 2">AP64</strain>
    </source>
</reference>
<reference evidence="1 2" key="2">
    <citation type="journal article" date="2016" name="Environ. Microbiol. Rep.">
        <title>Metagenomic evidence for the presence of phototrophic Gemmatimonadetes bacteria in diverse environments.</title>
        <authorList>
            <person name="Zeng Y."/>
            <person name="Baumbach J."/>
            <person name="Barbosa E.G."/>
            <person name="Azevedo V."/>
            <person name="Zhang C."/>
            <person name="Koblizek M."/>
        </authorList>
    </citation>
    <scope>NUCLEOTIDE SEQUENCE [LARGE SCALE GENOMIC DNA]</scope>
    <source>
        <strain evidence="1 2">AP64</strain>
    </source>
</reference>
<keyword evidence="2" id="KW-1185">Reference proteome</keyword>
<gene>
    <name evidence="1" type="ORF">GEMMAAP_16035</name>
</gene>
<dbReference type="eggNOG" id="ENOG503134Z">
    <property type="taxonomic scope" value="Bacteria"/>
</dbReference>
<accession>A0A143BQW2</accession>
<evidence type="ECO:0000313" key="2">
    <source>
        <dbReference type="Proteomes" id="UP000076404"/>
    </source>
</evidence>
<name>A0A143BQW2_9BACT</name>
<dbReference type="AlphaFoldDB" id="A0A143BQW2"/>
<dbReference type="InterPro" id="IPR027056">
    <property type="entry name" value="Gluconate_2DH_su3"/>
</dbReference>
<sequence length="204" mass="22038">MDRREAIKRVSVLLGGVAFVGGSSLMTACAGDRPPAADTTKAAVAPAPIGEFSVADQQFLDEVADTILPTTAKSPGAKAAATGPFMAVMVTDTYTPEDQKVFRAGMTALDEACKAKHGASFMQATAEQRTALLTELDAEQHAFMKTKKPEEPTHYFRMMKELSLLGFFTSEIGYNKAMRYKETPGKYEPCLPYVKGETSWASHA</sequence>